<accession>A0A9J6CY26</accession>
<sequence>MPRRACYSRTCADITNFWSTVSSKRSRCRQSTVVDCQVVDPPSNPLDISDHRTVVVFFEVNDRLPYRHPWRVDDRLLNDETAKASWHNRSTASIGNHIVGALSSRRGGKSVPTRTQPPGPKALNPTPFYRHVIGIYRRIVALNLDTPLLEIRNTELAQELLVNSGCEAKNPEFPWILLTFSWLPGSIQGMLWRFGWSVLPTANRTDDVQMASRLLGAVRAVQRAEG</sequence>
<dbReference type="EMBL" id="JABSTU010004813">
    <property type="protein sequence ID" value="KAH7955253.1"/>
    <property type="molecule type" value="Genomic_DNA"/>
</dbReference>
<dbReference type="AlphaFoldDB" id="A0A9J6CY26"/>
<evidence type="ECO:0000256" key="1">
    <source>
        <dbReference type="SAM" id="MobiDB-lite"/>
    </source>
</evidence>
<feature type="region of interest" description="Disordered" evidence="1">
    <location>
        <begin position="103"/>
        <end position="123"/>
    </location>
</feature>
<evidence type="ECO:0000313" key="2">
    <source>
        <dbReference type="EMBL" id="KAH7955253.1"/>
    </source>
</evidence>
<name>A0A9J6CY26_RHIMP</name>
<comment type="caution">
    <text evidence="2">The sequence shown here is derived from an EMBL/GenBank/DDBJ whole genome shotgun (WGS) entry which is preliminary data.</text>
</comment>
<dbReference type="Proteomes" id="UP000821866">
    <property type="component" value="Unassembled WGS sequence"/>
</dbReference>
<keyword evidence="3" id="KW-1185">Reference proteome</keyword>
<reference evidence="2" key="2">
    <citation type="submission" date="2021-09" db="EMBL/GenBank/DDBJ databases">
        <authorList>
            <person name="Jia N."/>
            <person name="Wang J."/>
            <person name="Shi W."/>
            <person name="Du L."/>
            <person name="Sun Y."/>
            <person name="Zhan W."/>
            <person name="Jiang J."/>
            <person name="Wang Q."/>
            <person name="Zhang B."/>
            <person name="Ji P."/>
            <person name="Sakyi L.B."/>
            <person name="Cui X."/>
            <person name="Yuan T."/>
            <person name="Jiang B."/>
            <person name="Yang W."/>
            <person name="Lam T.T.-Y."/>
            <person name="Chang Q."/>
            <person name="Ding S."/>
            <person name="Wang X."/>
            <person name="Zhu J."/>
            <person name="Ruan X."/>
            <person name="Zhao L."/>
            <person name="Wei J."/>
            <person name="Que T."/>
            <person name="Du C."/>
            <person name="Cheng J."/>
            <person name="Dai P."/>
            <person name="Han X."/>
            <person name="Huang E."/>
            <person name="Gao Y."/>
            <person name="Liu J."/>
            <person name="Shao H."/>
            <person name="Ye R."/>
            <person name="Li L."/>
            <person name="Wei W."/>
            <person name="Wang X."/>
            <person name="Wang C."/>
            <person name="Huo Q."/>
            <person name="Li W."/>
            <person name="Guo W."/>
            <person name="Chen H."/>
            <person name="Chen S."/>
            <person name="Zhou L."/>
            <person name="Zhou L."/>
            <person name="Ni X."/>
            <person name="Tian J."/>
            <person name="Zhou Y."/>
            <person name="Sheng Y."/>
            <person name="Liu T."/>
            <person name="Pan Y."/>
            <person name="Xia L."/>
            <person name="Li J."/>
            <person name="Zhao F."/>
            <person name="Cao W."/>
        </authorList>
    </citation>
    <scope>NUCLEOTIDE SEQUENCE</scope>
    <source>
        <strain evidence="2">Rmic-2018</strain>
        <tissue evidence="2">Larvae</tissue>
    </source>
</reference>
<evidence type="ECO:0000313" key="3">
    <source>
        <dbReference type="Proteomes" id="UP000821866"/>
    </source>
</evidence>
<gene>
    <name evidence="2" type="ORF">HPB51_028148</name>
</gene>
<organism evidence="2 3">
    <name type="scientific">Rhipicephalus microplus</name>
    <name type="common">Cattle tick</name>
    <name type="synonym">Boophilus microplus</name>
    <dbReference type="NCBI Taxonomy" id="6941"/>
    <lineage>
        <taxon>Eukaryota</taxon>
        <taxon>Metazoa</taxon>
        <taxon>Ecdysozoa</taxon>
        <taxon>Arthropoda</taxon>
        <taxon>Chelicerata</taxon>
        <taxon>Arachnida</taxon>
        <taxon>Acari</taxon>
        <taxon>Parasitiformes</taxon>
        <taxon>Ixodida</taxon>
        <taxon>Ixodoidea</taxon>
        <taxon>Ixodidae</taxon>
        <taxon>Rhipicephalinae</taxon>
        <taxon>Rhipicephalus</taxon>
        <taxon>Boophilus</taxon>
    </lineage>
</organism>
<protein>
    <submittedName>
        <fullName evidence="2">Uncharacterized protein</fullName>
    </submittedName>
</protein>
<reference evidence="2" key="1">
    <citation type="journal article" date="2020" name="Cell">
        <title>Large-Scale Comparative Analyses of Tick Genomes Elucidate Their Genetic Diversity and Vector Capacities.</title>
        <authorList>
            <consortium name="Tick Genome and Microbiome Consortium (TIGMIC)"/>
            <person name="Jia N."/>
            <person name="Wang J."/>
            <person name="Shi W."/>
            <person name="Du L."/>
            <person name="Sun Y."/>
            <person name="Zhan W."/>
            <person name="Jiang J.F."/>
            <person name="Wang Q."/>
            <person name="Zhang B."/>
            <person name="Ji P."/>
            <person name="Bell-Sakyi L."/>
            <person name="Cui X.M."/>
            <person name="Yuan T.T."/>
            <person name="Jiang B.G."/>
            <person name="Yang W.F."/>
            <person name="Lam T.T."/>
            <person name="Chang Q.C."/>
            <person name="Ding S.J."/>
            <person name="Wang X.J."/>
            <person name="Zhu J.G."/>
            <person name="Ruan X.D."/>
            <person name="Zhao L."/>
            <person name="Wei J.T."/>
            <person name="Ye R.Z."/>
            <person name="Que T.C."/>
            <person name="Du C.H."/>
            <person name="Zhou Y.H."/>
            <person name="Cheng J.X."/>
            <person name="Dai P.F."/>
            <person name="Guo W.B."/>
            <person name="Han X.H."/>
            <person name="Huang E.J."/>
            <person name="Li L.F."/>
            <person name="Wei W."/>
            <person name="Gao Y.C."/>
            <person name="Liu J.Z."/>
            <person name="Shao H.Z."/>
            <person name="Wang X."/>
            <person name="Wang C.C."/>
            <person name="Yang T.C."/>
            <person name="Huo Q.B."/>
            <person name="Li W."/>
            <person name="Chen H.Y."/>
            <person name="Chen S.E."/>
            <person name="Zhou L.G."/>
            <person name="Ni X.B."/>
            <person name="Tian J.H."/>
            <person name="Sheng Y."/>
            <person name="Liu T."/>
            <person name="Pan Y.S."/>
            <person name="Xia L.Y."/>
            <person name="Li J."/>
            <person name="Zhao F."/>
            <person name="Cao W.C."/>
        </authorList>
    </citation>
    <scope>NUCLEOTIDE SEQUENCE</scope>
    <source>
        <strain evidence="2">Rmic-2018</strain>
    </source>
</reference>
<proteinExistence type="predicted"/>